<protein>
    <submittedName>
        <fullName evidence="1">Uncharacterized protein</fullName>
    </submittedName>
</protein>
<sequence length="57" mass="6662">MLANLVWLHLQEKLCGVNMPRLQTTQKMMAVLMLFYLFKVRSRVGGKITFTFVFLVV</sequence>
<proteinExistence type="evidence at transcript level"/>
<dbReference type="AlphaFoldDB" id="I3SDQ0"/>
<reference evidence="1" key="1">
    <citation type="submission" date="2012-05" db="EMBL/GenBank/DDBJ databases">
        <authorList>
            <person name="Krishnakumar V."/>
            <person name="Cheung F."/>
            <person name="Xiao Y."/>
            <person name="Chan A."/>
            <person name="Moskal W.A."/>
            <person name="Town C.D."/>
        </authorList>
    </citation>
    <scope>NUCLEOTIDE SEQUENCE</scope>
</reference>
<name>I3SDQ0_MEDTR</name>
<accession>I3SDQ0</accession>
<dbReference type="EMBL" id="BT138597">
    <property type="protein sequence ID" value="AFK38392.1"/>
    <property type="molecule type" value="mRNA"/>
</dbReference>
<organism evidence="1">
    <name type="scientific">Medicago truncatula</name>
    <name type="common">Barrel medic</name>
    <name type="synonym">Medicago tribuloides</name>
    <dbReference type="NCBI Taxonomy" id="3880"/>
    <lineage>
        <taxon>Eukaryota</taxon>
        <taxon>Viridiplantae</taxon>
        <taxon>Streptophyta</taxon>
        <taxon>Embryophyta</taxon>
        <taxon>Tracheophyta</taxon>
        <taxon>Spermatophyta</taxon>
        <taxon>Magnoliopsida</taxon>
        <taxon>eudicotyledons</taxon>
        <taxon>Gunneridae</taxon>
        <taxon>Pentapetalae</taxon>
        <taxon>rosids</taxon>
        <taxon>fabids</taxon>
        <taxon>Fabales</taxon>
        <taxon>Fabaceae</taxon>
        <taxon>Papilionoideae</taxon>
        <taxon>50 kb inversion clade</taxon>
        <taxon>NPAAA clade</taxon>
        <taxon>Hologalegina</taxon>
        <taxon>IRL clade</taxon>
        <taxon>Trifolieae</taxon>
        <taxon>Medicago</taxon>
    </lineage>
</organism>
<evidence type="ECO:0000313" key="1">
    <source>
        <dbReference type="EMBL" id="AFK38392.1"/>
    </source>
</evidence>